<organism evidence="3 4">
    <name type="scientific">Ilex paraguariensis</name>
    <name type="common">yerba mate</name>
    <dbReference type="NCBI Taxonomy" id="185542"/>
    <lineage>
        <taxon>Eukaryota</taxon>
        <taxon>Viridiplantae</taxon>
        <taxon>Streptophyta</taxon>
        <taxon>Embryophyta</taxon>
        <taxon>Tracheophyta</taxon>
        <taxon>Spermatophyta</taxon>
        <taxon>Magnoliopsida</taxon>
        <taxon>eudicotyledons</taxon>
        <taxon>Gunneridae</taxon>
        <taxon>Pentapetalae</taxon>
        <taxon>asterids</taxon>
        <taxon>campanulids</taxon>
        <taxon>Aquifoliales</taxon>
        <taxon>Aquifoliaceae</taxon>
        <taxon>Ilex</taxon>
    </lineage>
</organism>
<evidence type="ECO:0000313" key="2">
    <source>
        <dbReference type="EMBL" id="CAK9144937.1"/>
    </source>
</evidence>
<accession>A0ABC8SRW6</accession>
<reference evidence="3 4" key="1">
    <citation type="submission" date="2024-02" db="EMBL/GenBank/DDBJ databases">
        <authorList>
            <person name="Vignale AGUSTIN F."/>
            <person name="Sosa J E."/>
            <person name="Modenutti C."/>
        </authorList>
    </citation>
    <scope>NUCLEOTIDE SEQUENCE [LARGE SCALE GENOMIC DNA]</scope>
</reference>
<evidence type="ECO:0000313" key="3">
    <source>
        <dbReference type="EMBL" id="CAK9158580.1"/>
    </source>
</evidence>
<dbReference type="Pfam" id="PF24869">
    <property type="entry name" value="DUF7734"/>
    <property type="match status" value="1"/>
</dbReference>
<evidence type="ECO:0000259" key="1">
    <source>
        <dbReference type="Pfam" id="PF24869"/>
    </source>
</evidence>
<gene>
    <name evidence="2" type="ORF">ILEXP_LOCUS12720</name>
    <name evidence="3" type="ORF">ILEXP_LOCUS27233</name>
</gene>
<evidence type="ECO:0000313" key="4">
    <source>
        <dbReference type="Proteomes" id="UP001642360"/>
    </source>
</evidence>
<dbReference type="AlphaFoldDB" id="A0ABC8SRW6"/>
<dbReference type="Proteomes" id="UP001642360">
    <property type="component" value="Unassembled WGS sequence"/>
</dbReference>
<proteinExistence type="predicted"/>
<name>A0ABC8SRW6_9AQUA</name>
<sequence length="168" mass="18669">MLKFLGGLVAFSSPSLSPLPSMYKAVCISSSSSSSIKAIKPASRRVSRSTLCSARRRVRYDDEGDDDKEEYGHNAEIALLELYSQSARDEALLVNAMVDEHAVEVLIFKGFSSCLSYRTSPDPSRSVLPQKAKIKSIDRIKGPFDPTDIEYLEKGLTWEDFKSRLSPN</sequence>
<dbReference type="EMBL" id="CAUOFW020003209">
    <property type="protein sequence ID" value="CAK9158580.1"/>
    <property type="molecule type" value="Genomic_DNA"/>
</dbReference>
<dbReference type="PANTHER" id="PTHR36729">
    <property type="entry name" value="EXPRESSED PROTEIN"/>
    <property type="match status" value="1"/>
</dbReference>
<dbReference type="InterPro" id="IPR056636">
    <property type="entry name" value="DUF7734"/>
</dbReference>
<feature type="domain" description="DUF7734" evidence="1">
    <location>
        <begin position="78"/>
        <end position="165"/>
    </location>
</feature>
<comment type="caution">
    <text evidence="3">The sequence shown here is derived from an EMBL/GenBank/DDBJ whole genome shotgun (WGS) entry which is preliminary data.</text>
</comment>
<dbReference type="PANTHER" id="PTHR36729:SF2">
    <property type="entry name" value="EXPRESSED PROTEIN"/>
    <property type="match status" value="1"/>
</dbReference>
<keyword evidence="4" id="KW-1185">Reference proteome</keyword>
<dbReference type="EMBL" id="CAUOFW020001443">
    <property type="protein sequence ID" value="CAK9144937.1"/>
    <property type="molecule type" value="Genomic_DNA"/>
</dbReference>
<protein>
    <recommendedName>
        <fullName evidence="1">DUF7734 domain-containing protein</fullName>
    </recommendedName>
</protein>